<feature type="region of interest" description="Disordered" evidence="1">
    <location>
        <begin position="1"/>
        <end position="20"/>
    </location>
</feature>
<evidence type="ECO:0000313" key="4">
    <source>
        <dbReference type="Proteomes" id="UP000698242"/>
    </source>
</evidence>
<feature type="compositionally biased region" description="Basic and acidic residues" evidence="1">
    <location>
        <begin position="1"/>
        <end position="11"/>
    </location>
</feature>
<reference evidence="2" key="1">
    <citation type="submission" date="2013-03" db="EMBL/GenBank/DDBJ databases">
        <title>Genome Sequence of the Profundibacterium mesophilum strain KAUST100406-0324T from Red Sea, a novel genus in the family Rhodobacteraceae.</title>
        <authorList>
            <person name="Essack M."/>
            <person name="Alam I."/>
            <person name="Lafi F."/>
            <person name="Alawi W."/>
            <person name="Kamanu F."/>
            <person name="Al-Suwailem A."/>
            <person name="Lee O.O."/>
            <person name="Xu Y."/>
            <person name="Bajic V."/>
            <person name="Qian P.-Y."/>
            <person name="Archer J."/>
        </authorList>
    </citation>
    <scope>NUCLEOTIDE SEQUENCE</scope>
    <source>
        <strain evidence="2">KAUST100406-0324</strain>
    </source>
</reference>
<accession>A0A921NMZ2</accession>
<dbReference type="AlphaFoldDB" id="A0A921NMZ2"/>
<feature type="non-terminal residue" evidence="2">
    <location>
        <position position="20"/>
    </location>
</feature>
<organism evidence="2 4">
    <name type="scientific">Profundibacterium mesophilum KAUST100406-0324</name>
    <dbReference type="NCBI Taxonomy" id="1037889"/>
    <lineage>
        <taxon>Bacteria</taxon>
        <taxon>Pseudomonadati</taxon>
        <taxon>Pseudomonadota</taxon>
        <taxon>Alphaproteobacteria</taxon>
        <taxon>Rhodobacterales</taxon>
        <taxon>Roseobacteraceae</taxon>
        <taxon>Profundibacterium</taxon>
    </lineage>
</organism>
<proteinExistence type="predicted"/>
<sequence length="20" mass="2264">MSDHPTTDDGRITLSGREYL</sequence>
<comment type="caution">
    <text evidence="2">The sequence shown here is derived from an EMBL/GenBank/DDBJ whole genome shotgun (WGS) entry which is preliminary data.</text>
</comment>
<evidence type="ECO:0000256" key="1">
    <source>
        <dbReference type="SAM" id="MobiDB-lite"/>
    </source>
</evidence>
<evidence type="ECO:0000313" key="3">
    <source>
        <dbReference type="EMBL" id="KAF0674347.1"/>
    </source>
</evidence>
<keyword evidence="4" id="KW-1185">Reference proteome</keyword>
<name>A0A921NMZ2_9RHOB</name>
<gene>
    <name evidence="3" type="ORF">PMES_03370</name>
    <name evidence="2" type="ORF">PMES_03372</name>
</gene>
<dbReference type="Proteomes" id="UP000698242">
    <property type="component" value="Unassembled WGS sequence"/>
</dbReference>
<dbReference type="EMBL" id="APKE01000115">
    <property type="protein sequence ID" value="KAF0674347.1"/>
    <property type="molecule type" value="Genomic_DNA"/>
</dbReference>
<protein>
    <submittedName>
        <fullName evidence="2">Uncharacterized protein</fullName>
    </submittedName>
</protein>
<evidence type="ECO:0000313" key="2">
    <source>
        <dbReference type="EMBL" id="KAF0674346.1"/>
    </source>
</evidence>
<dbReference type="EMBL" id="APKE01000116">
    <property type="protein sequence ID" value="KAF0674346.1"/>
    <property type="molecule type" value="Genomic_DNA"/>
</dbReference>